<reference evidence="2 3" key="1">
    <citation type="submission" date="2016-10" db="EMBL/GenBank/DDBJ databases">
        <authorList>
            <person name="de Groot N.N."/>
        </authorList>
    </citation>
    <scope>NUCLEOTIDE SEQUENCE [LARGE SCALE GENOMIC DNA]</scope>
    <source>
        <strain evidence="2 3">Vu-144</strain>
    </source>
</reference>
<sequence>MKILNKIAVLSLALVLGLTIHANAQKTYDRSGIQLSVGPQASLPLGDFKDAYDWSIGGSVQADFPVLKNDLYVVVNAGYNNFFAKEGVGTGKDLGLIPVSAGLKYYFPSTNLYVQGTAGVSFLTSKDDVAADKSAAFVYSPQVGYLINLGGRNALDVAVKFEGDSKIYDAGKSNNFLGLRVAYNFGL</sequence>
<accession>A0A1H3WBP1</accession>
<gene>
    <name evidence="2" type="ORF">SAMN05192529_102299</name>
</gene>
<protein>
    <submittedName>
        <fullName evidence="2">Putative MetA-pathway of phenol degradation</fullName>
    </submittedName>
</protein>
<dbReference type="AlphaFoldDB" id="A0A1H3WBP1"/>
<evidence type="ECO:0000256" key="1">
    <source>
        <dbReference type="SAM" id="SignalP"/>
    </source>
</evidence>
<name>A0A1H3WBP1_9BACT</name>
<dbReference type="OrthoDB" id="657299at2"/>
<feature type="signal peptide" evidence="1">
    <location>
        <begin position="1"/>
        <end position="24"/>
    </location>
</feature>
<proteinExistence type="predicted"/>
<evidence type="ECO:0000313" key="3">
    <source>
        <dbReference type="Proteomes" id="UP000199041"/>
    </source>
</evidence>
<dbReference type="Proteomes" id="UP000199041">
    <property type="component" value="Unassembled WGS sequence"/>
</dbReference>
<dbReference type="STRING" id="551991.SAMN05192529_102299"/>
<dbReference type="EMBL" id="FNQY01000002">
    <property type="protein sequence ID" value="SDZ84527.1"/>
    <property type="molecule type" value="Genomic_DNA"/>
</dbReference>
<dbReference type="SUPFAM" id="SSF56925">
    <property type="entry name" value="OMPA-like"/>
    <property type="match status" value="1"/>
</dbReference>
<dbReference type="RefSeq" id="WP_091393658.1">
    <property type="nucleotide sequence ID" value="NZ_FNQY01000002.1"/>
</dbReference>
<organism evidence="2 3">
    <name type="scientific">Arachidicoccus rhizosphaerae</name>
    <dbReference type="NCBI Taxonomy" id="551991"/>
    <lineage>
        <taxon>Bacteria</taxon>
        <taxon>Pseudomonadati</taxon>
        <taxon>Bacteroidota</taxon>
        <taxon>Chitinophagia</taxon>
        <taxon>Chitinophagales</taxon>
        <taxon>Chitinophagaceae</taxon>
        <taxon>Arachidicoccus</taxon>
    </lineage>
</organism>
<keyword evidence="1" id="KW-0732">Signal</keyword>
<dbReference type="InterPro" id="IPR011250">
    <property type="entry name" value="OMP/PagP_B-barrel"/>
</dbReference>
<keyword evidence="3" id="KW-1185">Reference proteome</keyword>
<evidence type="ECO:0000313" key="2">
    <source>
        <dbReference type="EMBL" id="SDZ84527.1"/>
    </source>
</evidence>
<feature type="chain" id="PRO_5011439203" evidence="1">
    <location>
        <begin position="25"/>
        <end position="187"/>
    </location>
</feature>